<dbReference type="GO" id="GO:0009252">
    <property type="term" value="P:peptidoglycan biosynthetic process"/>
    <property type="evidence" value="ECO:0007669"/>
    <property type="project" value="UniProtKB-KW"/>
</dbReference>
<dbReference type="GO" id="GO:0008360">
    <property type="term" value="P:regulation of cell shape"/>
    <property type="evidence" value="ECO:0007669"/>
    <property type="project" value="UniProtKB-KW"/>
</dbReference>
<evidence type="ECO:0000256" key="12">
    <source>
        <dbReference type="SAM" id="Coils"/>
    </source>
</evidence>
<evidence type="ECO:0000259" key="13">
    <source>
        <dbReference type="PROSITE" id="PS50801"/>
    </source>
</evidence>
<keyword evidence="4" id="KW-0133">Cell shape</keyword>
<evidence type="ECO:0000256" key="11">
    <source>
        <dbReference type="ARBA" id="ARBA00048654"/>
    </source>
</evidence>
<dbReference type="InterPro" id="IPR016181">
    <property type="entry name" value="Acyl_CoA_acyltransferase"/>
</dbReference>
<keyword evidence="7" id="KW-0961">Cell wall biogenesis/degradation</keyword>
<evidence type="ECO:0000256" key="2">
    <source>
        <dbReference type="ARBA" id="ARBA00009943"/>
    </source>
</evidence>
<dbReference type="GO" id="GO:0071555">
    <property type="term" value="P:cell wall organization"/>
    <property type="evidence" value="ECO:0007669"/>
    <property type="project" value="UniProtKB-KW"/>
</dbReference>
<feature type="domain" description="STAS" evidence="13">
    <location>
        <begin position="92"/>
        <end position="223"/>
    </location>
</feature>
<dbReference type="Gene3D" id="3.40.630.30">
    <property type="match status" value="2"/>
</dbReference>
<evidence type="ECO:0000256" key="1">
    <source>
        <dbReference type="ARBA" id="ARBA00004496"/>
    </source>
</evidence>
<comment type="subcellular location">
    <subcellularLocation>
        <location evidence="1">Cytoplasm</location>
    </subcellularLocation>
</comment>
<proteinExistence type="inferred from homology"/>
<dbReference type="GO" id="GO:0016755">
    <property type="term" value="F:aminoacyltransferase activity"/>
    <property type="evidence" value="ECO:0007669"/>
    <property type="project" value="InterPro"/>
</dbReference>
<organism evidence="14 15">
    <name type="scientific">Macrococcus lamae</name>
    <dbReference type="NCBI Taxonomy" id="198484"/>
    <lineage>
        <taxon>Bacteria</taxon>
        <taxon>Bacillati</taxon>
        <taxon>Bacillota</taxon>
        <taxon>Bacilli</taxon>
        <taxon>Bacillales</taxon>
        <taxon>Staphylococcaceae</taxon>
        <taxon>Macrococcus</taxon>
    </lineage>
</organism>
<dbReference type="Proteomes" id="UP000294802">
    <property type="component" value="Unassembled WGS sequence"/>
</dbReference>
<dbReference type="InterPro" id="IPR050644">
    <property type="entry name" value="PG_Glycine_Bridge_Synth"/>
</dbReference>
<dbReference type="PANTHER" id="PTHR36174:SF1">
    <property type="entry name" value="LIPID II:GLYCINE GLYCYLTRANSFERASE"/>
    <property type="match status" value="1"/>
</dbReference>
<keyword evidence="5" id="KW-0573">Peptidoglycan synthesis</keyword>
<protein>
    <recommendedName>
        <fullName evidence="9">Lipid II:glycine glycyltransferase</fullName>
        <ecNumber evidence="8">2.3.2.16</ecNumber>
    </recommendedName>
    <alternativeName>
        <fullName evidence="10">Factor essential for expression of methicillin resistance X</fullName>
    </alternativeName>
</protein>
<evidence type="ECO:0000256" key="3">
    <source>
        <dbReference type="ARBA" id="ARBA00022679"/>
    </source>
</evidence>
<comment type="caution">
    <text evidence="14">The sequence shown here is derived from an EMBL/GenBank/DDBJ whole genome shotgun (WGS) entry which is preliminary data.</text>
</comment>
<dbReference type="GO" id="GO:0005737">
    <property type="term" value="C:cytoplasm"/>
    <property type="evidence" value="ECO:0007669"/>
    <property type="project" value="UniProtKB-SubCell"/>
</dbReference>
<evidence type="ECO:0000256" key="9">
    <source>
        <dbReference type="ARBA" id="ARBA00040679"/>
    </source>
</evidence>
<evidence type="ECO:0000313" key="15">
    <source>
        <dbReference type="Proteomes" id="UP000294802"/>
    </source>
</evidence>
<comment type="similarity">
    <text evidence="2">Belongs to the FemABX family.</text>
</comment>
<dbReference type="PROSITE" id="PS51191">
    <property type="entry name" value="FEMABX"/>
    <property type="match status" value="1"/>
</dbReference>
<dbReference type="AlphaFoldDB" id="A0A4R6BWR3"/>
<comment type="catalytic activity">
    <reaction evidence="11">
        <text>beta-D-GlcNAc-(1-&gt;4)-Mur2Ac(oyl-L-Ala-D-isoglutaminyl-L-Lys-D-Ala-D-Ala)-di-trans,octa-cis-undecaprenyl diphosphate + glycyl-tRNA(Gly) = beta-D-GlcNAc-(1-&gt;4)-Mur2Ac(oyl-L-Ala-D-isoglutaminyl-L-Lys-(N(6)-Gly)-D-Ala-D-Ala)-di-trans,octa-cis-undecaprenyl diphosphate + tRNA(Gly) + H(+)</text>
        <dbReference type="Rhea" id="RHEA:30435"/>
        <dbReference type="Rhea" id="RHEA-COMP:9664"/>
        <dbReference type="Rhea" id="RHEA-COMP:9683"/>
        <dbReference type="ChEBI" id="CHEBI:15378"/>
        <dbReference type="ChEBI" id="CHEBI:62233"/>
        <dbReference type="ChEBI" id="CHEBI:62234"/>
        <dbReference type="ChEBI" id="CHEBI:78442"/>
        <dbReference type="ChEBI" id="CHEBI:78522"/>
        <dbReference type="EC" id="2.3.2.16"/>
    </reaction>
</comment>
<evidence type="ECO:0000256" key="7">
    <source>
        <dbReference type="ARBA" id="ARBA00023316"/>
    </source>
</evidence>
<keyword evidence="15" id="KW-1185">Reference proteome</keyword>
<dbReference type="Gene3D" id="1.20.58.90">
    <property type="match status" value="1"/>
</dbReference>
<dbReference type="SUPFAM" id="SSF55729">
    <property type="entry name" value="Acyl-CoA N-acyltransferases (Nat)"/>
    <property type="match status" value="2"/>
</dbReference>
<keyword evidence="3 14" id="KW-0808">Transferase</keyword>
<dbReference type="OrthoDB" id="9785911at2"/>
<evidence type="ECO:0000313" key="14">
    <source>
        <dbReference type="EMBL" id="TDM12897.1"/>
    </source>
</evidence>
<evidence type="ECO:0000256" key="4">
    <source>
        <dbReference type="ARBA" id="ARBA00022960"/>
    </source>
</evidence>
<dbReference type="PROSITE" id="PS50801">
    <property type="entry name" value="STAS"/>
    <property type="match status" value="1"/>
</dbReference>
<dbReference type="PANTHER" id="PTHR36174">
    <property type="entry name" value="LIPID II:GLYCINE GLYCYLTRANSFERASE"/>
    <property type="match status" value="1"/>
</dbReference>
<reference evidence="14 15" key="1">
    <citation type="submission" date="2019-01" db="EMBL/GenBank/DDBJ databases">
        <title>Draft genome sequences of the type strains of six Macrococcus species.</title>
        <authorList>
            <person name="Mazhar S."/>
            <person name="Altermann E."/>
            <person name="Hill C."/>
            <person name="Mcauliffe O."/>
        </authorList>
    </citation>
    <scope>NUCLEOTIDE SEQUENCE [LARGE SCALE GENOMIC DNA]</scope>
    <source>
        <strain evidence="14 15">CCM4815</strain>
    </source>
</reference>
<dbReference type="InterPro" id="IPR002645">
    <property type="entry name" value="STAS_dom"/>
</dbReference>
<evidence type="ECO:0000256" key="8">
    <source>
        <dbReference type="ARBA" id="ARBA00039074"/>
    </source>
</evidence>
<dbReference type="Pfam" id="PF02388">
    <property type="entry name" value="FemAB"/>
    <property type="match status" value="1"/>
</dbReference>
<dbReference type="InterPro" id="IPR003447">
    <property type="entry name" value="FEMABX"/>
</dbReference>
<gene>
    <name evidence="14" type="ORF">ERX29_02155</name>
</gene>
<sequence>MERLHISNEIHDDFVKQHPNGDLLQLTKWAESKQLTGWYSRRIAVGRNNELTGVGQLQFKRVPRMPFTLCYVSRGFVCDYNDKETVEALTKFAIEVARAERSYAIKIDPDIEVQNAEGLVEYLESLGYHHKGFEDGLSKSYIQPRMTMVTDIDMDEEALIQSFEKKNRSSVKLSQKKGTEVFIGGRDDLKIFAALMKETGLRDGFLTRDISYFENIYDALNPSGDAELFLAKLVPGEVMPKLQNDYDALEQKKQKLLQNKDQKKAANQIKDIDQRQTKLQKQLNELEELQVTHPEGRILAASLLTFSGHKAYYLYSASSNDYRDYLPNHHMQINMMRYSRSRGAKTYDFGGTDNNPPKDSEHYGLWLFKKKWGTRLSEKIGEFDYVLIPLVYQMVEQVKPRMTKMKMKFTKGRKK</sequence>
<keyword evidence="6" id="KW-0012">Acyltransferase</keyword>
<evidence type="ECO:0000256" key="5">
    <source>
        <dbReference type="ARBA" id="ARBA00022984"/>
    </source>
</evidence>
<name>A0A4R6BWR3_9STAP</name>
<evidence type="ECO:0000256" key="10">
    <source>
        <dbReference type="ARBA" id="ARBA00042933"/>
    </source>
</evidence>
<dbReference type="EMBL" id="SCWB01000002">
    <property type="protein sequence ID" value="TDM12897.1"/>
    <property type="molecule type" value="Genomic_DNA"/>
</dbReference>
<accession>A0A4R6BWR3</accession>
<keyword evidence="12" id="KW-0175">Coiled coil</keyword>
<feature type="coiled-coil region" evidence="12">
    <location>
        <begin position="239"/>
        <end position="292"/>
    </location>
</feature>
<dbReference type="EC" id="2.3.2.16" evidence="8"/>
<evidence type="ECO:0000256" key="6">
    <source>
        <dbReference type="ARBA" id="ARBA00023315"/>
    </source>
</evidence>
<dbReference type="RefSeq" id="WP_133443107.1">
    <property type="nucleotide sequence ID" value="NZ_SCWB01000002.1"/>
</dbReference>